<dbReference type="RefSeq" id="XP_012191517.1">
    <property type="nucleotide sequence ID" value="XM_012336127.1"/>
</dbReference>
<gene>
    <name evidence="2" type="ORF">PHSY_005518</name>
</gene>
<dbReference type="HOGENOM" id="CLU_1483066_0_0_1"/>
<name>R9PIL3_PSEHS</name>
<evidence type="ECO:0000256" key="1">
    <source>
        <dbReference type="SAM" id="MobiDB-lite"/>
    </source>
</evidence>
<organism evidence="2 3">
    <name type="scientific">Pseudozyma hubeiensis (strain SY62)</name>
    <name type="common">Yeast</name>
    <dbReference type="NCBI Taxonomy" id="1305764"/>
    <lineage>
        <taxon>Eukaryota</taxon>
        <taxon>Fungi</taxon>
        <taxon>Dikarya</taxon>
        <taxon>Basidiomycota</taxon>
        <taxon>Ustilaginomycotina</taxon>
        <taxon>Ustilaginomycetes</taxon>
        <taxon>Ustilaginales</taxon>
        <taxon>Ustilaginaceae</taxon>
        <taxon>Pseudozyma</taxon>
    </lineage>
</organism>
<feature type="compositionally biased region" description="Pro residues" evidence="1">
    <location>
        <begin position="19"/>
        <end position="32"/>
    </location>
</feature>
<protein>
    <submittedName>
        <fullName evidence="2">Uncharacterized protein</fullName>
    </submittedName>
</protein>
<dbReference type="Proteomes" id="UP000014071">
    <property type="component" value="Unassembled WGS sequence"/>
</dbReference>
<reference evidence="3" key="1">
    <citation type="journal article" date="2013" name="Genome Announc.">
        <title>Draft genome sequence of the basidiomycetous yeast-like fungus Pseudozyma hubeiensis SY62, which produces an abundant amount of the biosurfactant mannosylerythritol lipids.</title>
        <authorList>
            <person name="Konishi M."/>
            <person name="Hatada Y."/>
            <person name="Horiuchi J."/>
        </authorList>
    </citation>
    <scope>NUCLEOTIDE SEQUENCE [LARGE SCALE GENOMIC DNA]</scope>
    <source>
        <strain evidence="3">SY62</strain>
    </source>
</reference>
<feature type="region of interest" description="Disordered" evidence="1">
    <location>
        <begin position="9"/>
        <end position="34"/>
    </location>
</feature>
<evidence type="ECO:0000313" key="3">
    <source>
        <dbReference type="Proteomes" id="UP000014071"/>
    </source>
</evidence>
<evidence type="ECO:0000313" key="2">
    <source>
        <dbReference type="EMBL" id="GAC97930.1"/>
    </source>
</evidence>
<dbReference type="EMBL" id="DF238814">
    <property type="protein sequence ID" value="GAC97930.1"/>
    <property type="molecule type" value="Genomic_DNA"/>
</dbReference>
<dbReference type="GeneID" id="24110796"/>
<dbReference type="OrthoDB" id="2546305at2759"/>
<accession>R9PIL3</accession>
<dbReference type="AlphaFoldDB" id="R9PIL3"/>
<dbReference type="eggNOG" id="ENOG502RE7C">
    <property type="taxonomic scope" value="Eukaryota"/>
</dbReference>
<proteinExistence type="predicted"/>
<keyword evidence="3" id="KW-1185">Reference proteome</keyword>
<sequence length="178" mass="20547">MKVLQIACFGERSDQTSSPPRPIPASRPPSPEPSIDRLREVHGEMVDFSRHIMESQLHFPGGYIRPVFGYHPDYTNLIENHIQNPDTRYVRVAPELGYGEIYATPWTVVRPGETEPKRGFLMINFSRNRYNPMIHTGFREEPLPGGRENAWEYINRVATVTPEDIRQRFGDVRFLGLP</sequence>